<organism evidence="3 4">
    <name type="scientific">Schistosoma bovis</name>
    <name type="common">Blood fluke</name>
    <dbReference type="NCBI Taxonomy" id="6184"/>
    <lineage>
        <taxon>Eukaryota</taxon>
        <taxon>Metazoa</taxon>
        <taxon>Spiralia</taxon>
        <taxon>Lophotrochozoa</taxon>
        <taxon>Platyhelminthes</taxon>
        <taxon>Trematoda</taxon>
        <taxon>Digenea</taxon>
        <taxon>Strigeidida</taxon>
        <taxon>Schistosomatoidea</taxon>
        <taxon>Schistosomatidae</taxon>
        <taxon>Schistosoma</taxon>
    </lineage>
</organism>
<reference evidence="3 4" key="1">
    <citation type="journal article" date="2019" name="PLoS Pathog.">
        <title>Genome sequence of the bovine parasite Schistosoma bovis Tanzania.</title>
        <authorList>
            <person name="Oey H."/>
            <person name="Zakrzewski M."/>
            <person name="Gobert G."/>
            <person name="Gravermann K."/>
            <person name="Stoye J."/>
            <person name="Jones M."/>
            <person name="Mcmanus D."/>
            <person name="Krause L."/>
        </authorList>
    </citation>
    <scope>NUCLEOTIDE SEQUENCE [LARGE SCALE GENOMIC DNA]</scope>
    <source>
        <strain evidence="3 4">TAN1997</strain>
    </source>
</reference>
<evidence type="ECO:0000256" key="2">
    <source>
        <dbReference type="SAM" id="SignalP"/>
    </source>
</evidence>
<keyword evidence="2" id="KW-0732">Signal</keyword>
<name>A0A430Q8V8_SCHBO</name>
<feature type="transmembrane region" description="Helical" evidence="1">
    <location>
        <begin position="258"/>
        <end position="282"/>
    </location>
</feature>
<sequence>MYKTCLIKLIMILIKLTFAEHQDHIIYWDASNSIFQENPDELYVNEGDNLIFICSPNRTHVRNLYWTNDSRVKMKCNKTISIKVIKLLDCFSNKSLNEFVLKVSRFPEITSLPSFDYNIPVHFIAHSFTCQKNNIRLSFKLAKNSMNDKNNSLISDVLKSFISETQLIGQNKFFNLNHERWESRGSPHYFDCSMLLFRSEYQQFHHGDITISLNAMSIVNKTLQYHSKTKLVLETSVTYRNHTFIIKEQTIDWEEYKFLLVPAIFAFLTLIGIQVILCSFWLPNSIVNKFIAYFKKCKCKRASKDQSNQTCYKHEIKHLYLNNISSMSRIR</sequence>
<keyword evidence="1" id="KW-1133">Transmembrane helix</keyword>
<comment type="caution">
    <text evidence="3">The sequence shown here is derived from an EMBL/GenBank/DDBJ whole genome shotgun (WGS) entry which is preliminary data.</text>
</comment>
<gene>
    <name evidence="3" type="ORF">DC041_0007484</name>
</gene>
<feature type="signal peptide" evidence="2">
    <location>
        <begin position="1"/>
        <end position="19"/>
    </location>
</feature>
<dbReference type="EMBL" id="QMKO01002256">
    <property type="protein sequence ID" value="RTG84131.1"/>
    <property type="molecule type" value="Genomic_DNA"/>
</dbReference>
<evidence type="ECO:0000313" key="4">
    <source>
        <dbReference type="Proteomes" id="UP000290809"/>
    </source>
</evidence>
<protein>
    <submittedName>
        <fullName evidence="3">Uncharacterized protein</fullName>
    </submittedName>
</protein>
<proteinExistence type="predicted"/>
<keyword evidence="1" id="KW-0812">Transmembrane</keyword>
<dbReference type="GO" id="GO:0016020">
    <property type="term" value="C:membrane"/>
    <property type="evidence" value="ECO:0007669"/>
    <property type="project" value="InterPro"/>
</dbReference>
<keyword evidence="4" id="KW-1185">Reference proteome</keyword>
<dbReference type="Gene3D" id="2.60.40.420">
    <property type="entry name" value="Cupredoxins - blue copper proteins"/>
    <property type="match status" value="1"/>
</dbReference>
<evidence type="ECO:0000256" key="1">
    <source>
        <dbReference type="SAM" id="Phobius"/>
    </source>
</evidence>
<dbReference type="AlphaFoldDB" id="A0A430Q8V8"/>
<dbReference type="Proteomes" id="UP000290809">
    <property type="component" value="Unassembled WGS sequence"/>
</dbReference>
<dbReference type="InterPro" id="IPR008972">
    <property type="entry name" value="Cupredoxin"/>
</dbReference>
<feature type="chain" id="PRO_5019283878" evidence="2">
    <location>
        <begin position="20"/>
        <end position="331"/>
    </location>
</feature>
<accession>A0A430Q8V8</accession>
<evidence type="ECO:0000313" key="3">
    <source>
        <dbReference type="EMBL" id="RTG84131.1"/>
    </source>
</evidence>
<keyword evidence="1" id="KW-0472">Membrane</keyword>